<proteinExistence type="predicted"/>
<dbReference type="SUPFAM" id="SSF53335">
    <property type="entry name" value="S-adenosyl-L-methionine-dependent methyltransferases"/>
    <property type="match status" value="1"/>
</dbReference>
<name>A0A1G2I168_9BACT</name>
<dbReference type="EMBL" id="MHOS01000021">
    <property type="protein sequence ID" value="OGZ68554.1"/>
    <property type="molecule type" value="Genomic_DNA"/>
</dbReference>
<evidence type="ECO:0008006" key="3">
    <source>
        <dbReference type="Google" id="ProtNLM"/>
    </source>
</evidence>
<organism evidence="1 2">
    <name type="scientific">Candidatus Staskawiczbacteria bacterium RIFCSPHIGHO2_02_FULL_34_9</name>
    <dbReference type="NCBI Taxonomy" id="1802206"/>
    <lineage>
        <taxon>Bacteria</taxon>
        <taxon>Candidatus Staskawicziibacteriota</taxon>
    </lineage>
</organism>
<dbReference type="Proteomes" id="UP000176421">
    <property type="component" value="Unassembled WGS sequence"/>
</dbReference>
<protein>
    <recommendedName>
        <fullName evidence="3">Class I SAM-dependent methyltransferase</fullName>
    </recommendedName>
</protein>
<reference evidence="1 2" key="1">
    <citation type="journal article" date="2016" name="Nat. Commun.">
        <title>Thousands of microbial genomes shed light on interconnected biogeochemical processes in an aquifer system.</title>
        <authorList>
            <person name="Anantharaman K."/>
            <person name="Brown C.T."/>
            <person name="Hug L.A."/>
            <person name="Sharon I."/>
            <person name="Castelle C.J."/>
            <person name="Probst A.J."/>
            <person name="Thomas B.C."/>
            <person name="Singh A."/>
            <person name="Wilkins M.J."/>
            <person name="Karaoz U."/>
            <person name="Brodie E.L."/>
            <person name="Williams K.H."/>
            <person name="Hubbard S.S."/>
            <person name="Banfield J.F."/>
        </authorList>
    </citation>
    <scope>NUCLEOTIDE SEQUENCE [LARGE SCALE GENOMIC DNA]</scope>
</reference>
<gene>
    <name evidence="1" type="ORF">A3D35_02330</name>
</gene>
<evidence type="ECO:0000313" key="2">
    <source>
        <dbReference type="Proteomes" id="UP000176421"/>
    </source>
</evidence>
<evidence type="ECO:0000313" key="1">
    <source>
        <dbReference type="EMBL" id="OGZ68554.1"/>
    </source>
</evidence>
<comment type="caution">
    <text evidence="1">The sequence shown here is derived from an EMBL/GenBank/DDBJ whole genome shotgun (WGS) entry which is preliminary data.</text>
</comment>
<sequence length="231" mass="27444">MKNYTVKNVILYGIGGRIKRLYFRIYELFFSKIEIDRSLLNQFNLKETTDLLKSSYNNLELQPSDNKKYFDTQLSWVGADKFLKDNPLYLYPPNLAVIDFLIKNIKKESNLLDYGCGLSNLIIYLRKIGFNNSFGYDDFSQIKKETIEKFLEKFNISNILLSKEEVLSFKSNIITCICYYWQMIDKDIINKELNNPNLEYILLDYYYAPRHIKGFKIVGVYKNLLIIFKRK</sequence>
<dbReference type="AlphaFoldDB" id="A0A1G2I168"/>
<dbReference type="InterPro" id="IPR029063">
    <property type="entry name" value="SAM-dependent_MTases_sf"/>
</dbReference>
<accession>A0A1G2I168</accession>